<accession>A0A2G5CQ56</accession>
<evidence type="ECO:0000259" key="6">
    <source>
        <dbReference type="PROSITE" id="PS50026"/>
    </source>
</evidence>
<evidence type="ECO:0000313" key="8">
    <source>
        <dbReference type="Proteomes" id="UP000230069"/>
    </source>
</evidence>
<dbReference type="InParanoid" id="A0A2G5CQ56"/>
<dbReference type="Pfam" id="PF13947">
    <property type="entry name" value="GUB_WAK_bind"/>
    <property type="match status" value="2"/>
</dbReference>
<dbReference type="InterPro" id="IPR025287">
    <property type="entry name" value="WAK_GUB"/>
</dbReference>
<dbReference type="PROSITE" id="PS01186">
    <property type="entry name" value="EGF_2"/>
    <property type="match status" value="1"/>
</dbReference>
<protein>
    <recommendedName>
        <fullName evidence="6">EGF-like domain-containing protein</fullName>
    </recommendedName>
</protein>
<feature type="domain" description="EGF-like" evidence="6">
    <location>
        <begin position="466"/>
        <end position="503"/>
    </location>
</feature>
<evidence type="ECO:0000256" key="4">
    <source>
        <dbReference type="PROSITE-ProRule" id="PRU00076"/>
    </source>
</evidence>
<keyword evidence="8" id="KW-1185">Reference proteome</keyword>
<keyword evidence="4" id="KW-1015">Disulfide bond</keyword>
<keyword evidence="5" id="KW-0472">Membrane</keyword>
<keyword evidence="2" id="KW-0732">Signal</keyword>
<comment type="subcellular location">
    <subcellularLocation>
        <location evidence="1">Membrane</location>
        <topology evidence="1">Single-pass membrane protein</topology>
    </subcellularLocation>
</comment>
<keyword evidence="3" id="KW-0325">Glycoprotein</keyword>
<evidence type="ECO:0000256" key="1">
    <source>
        <dbReference type="ARBA" id="ARBA00004167"/>
    </source>
</evidence>
<dbReference type="GO" id="GO:0016020">
    <property type="term" value="C:membrane"/>
    <property type="evidence" value="ECO:0007669"/>
    <property type="project" value="UniProtKB-SubCell"/>
</dbReference>
<keyword evidence="5" id="KW-1133">Transmembrane helix</keyword>
<dbReference type="OrthoDB" id="4062651at2759"/>
<dbReference type="STRING" id="218851.A0A2G5CQ56"/>
<evidence type="ECO:0000256" key="5">
    <source>
        <dbReference type="SAM" id="Phobius"/>
    </source>
</evidence>
<keyword evidence="4" id="KW-0245">EGF-like domain</keyword>
<dbReference type="EMBL" id="KZ305058">
    <property type="protein sequence ID" value="PIA33388.1"/>
    <property type="molecule type" value="Genomic_DNA"/>
</dbReference>
<reference evidence="7 8" key="1">
    <citation type="submission" date="2017-09" db="EMBL/GenBank/DDBJ databases">
        <title>WGS assembly of Aquilegia coerulea Goldsmith.</title>
        <authorList>
            <person name="Hodges S."/>
            <person name="Kramer E."/>
            <person name="Nordborg M."/>
            <person name="Tomkins J."/>
            <person name="Borevitz J."/>
            <person name="Derieg N."/>
            <person name="Yan J."/>
            <person name="Mihaltcheva S."/>
            <person name="Hayes R.D."/>
            <person name="Rokhsar D."/>
        </authorList>
    </citation>
    <scope>NUCLEOTIDE SEQUENCE [LARGE SCALE GENOMIC DNA]</scope>
    <source>
        <strain evidence="8">cv. Goldsmith</strain>
    </source>
</reference>
<comment type="caution">
    <text evidence="4">Lacks conserved residue(s) required for the propagation of feature annotation.</text>
</comment>
<dbReference type="InterPro" id="IPR032872">
    <property type="entry name" value="WAK_assoc_C"/>
</dbReference>
<evidence type="ECO:0000313" key="7">
    <source>
        <dbReference type="EMBL" id="PIA33388.1"/>
    </source>
</evidence>
<dbReference type="PROSITE" id="PS50026">
    <property type="entry name" value="EGF_3"/>
    <property type="match status" value="1"/>
</dbReference>
<evidence type="ECO:0000256" key="2">
    <source>
        <dbReference type="ARBA" id="ARBA00022729"/>
    </source>
</evidence>
<dbReference type="PANTHER" id="PTHR33138:SF72">
    <property type="entry name" value="WALL-ASSOCIATED RECEPTOR KINASE CARBOXY-TERMINAL PROTEIN"/>
    <property type="match status" value="1"/>
</dbReference>
<feature type="transmembrane region" description="Helical" evidence="5">
    <location>
        <begin position="7"/>
        <end position="29"/>
    </location>
</feature>
<dbReference type="Pfam" id="PF14380">
    <property type="entry name" value="WAK_assoc"/>
    <property type="match status" value="2"/>
</dbReference>
<evidence type="ECO:0000256" key="3">
    <source>
        <dbReference type="ARBA" id="ARBA00023180"/>
    </source>
</evidence>
<proteinExistence type="predicted"/>
<dbReference type="InterPro" id="IPR000742">
    <property type="entry name" value="EGF"/>
</dbReference>
<dbReference type="AlphaFoldDB" id="A0A2G5CQ56"/>
<dbReference type="Proteomes" id="UP000230069">
    <property type="component" value="Unassembled WGS sequence"/>
</dbReference>
<dbReference type="PANTHER" id="PTHR33138">
    <property type="entry name" value="OS01G0690200 PROTEIN"/>
    <property type="match status" value="1"/>
</dbReference>
<gene>
    <name evidence="7" type="ORF">AQUCO_04100074v1</name>
</gene>
<feature type="disulfide bond" evidence="4">
    <location>
        <begin position="493"/>
        <end position="502"/>
    </location>
</feature>
<dbReference type="GO" id="GO:0030247">
    <property type="term" value="F:polysaccharide binding"/>
    <property type="evidence" value="ECO:0007669"/>
    <property type="project" value="InterPro"/>
</dbReference>
<feature type="disulfide bond" evidence="4">
    <location>
        <begin position="470"/>
        <end position="480"/>
    </location>
</feature>
<sequence>MYSYYSPYAFLSFLLIIIINLFVDLPISFCADDPNYLACNQPFKCGDIENITYPFWTSDRPENCGHPDFKLECPDDNSAEIEFQSQTYRVVSIDHDDQKLRLATTTSWENNCPTDNISFPSNGLRYLDPLNQNITLFYQCPFIPELAATNKFVCSVNNTNENYFWRDSVGEFHPELSRCKLNVTVTFNQTLFGLGSQLNLGNILNEGFDVLYAVNASLCKECEGSGGACVYDRDTAQPKCFCLDGPSDGRCLTNRPASQPTVQPVNINIPMFLGEDDYRYTSCNSTFECGNIISVEYPFWGGKRPSHCGYPDFKLECLEDGDTRIDVNSRFRVLDINQENQTLRLTRRDVSGDLCSLRPANTSFNLDKLHYAPYDVNFTICYGCPSTNRSPLSCKLNNSDLFTSIHTAISSRLEQNPFYTSCRLCIEIPILQEAIDRRRFDPLIVEDASIVLEVLRDGFDVQYDGNVTYCSDCKNSGGQCGYDWTSRQFNCFCTYGFELTKCSVEGKGTYA</sequence>
<keyword evidence="5" id="KW-0812">Transmembrane</keyword>
<name>A0A2G5CQ56_AQUCA</name>
<organism evidence="7 8">
    <name type="scientific">Aquilegia coerulea</name>
    <name type="common">Rocky mountain columbine</name>
    <dbReference type="NCBI Taxonomy" id="218851"/>
    <lineage>
        <taxon>Eukaryota</taxon>
        <taxon>Viridiplantae</taxon>
        <taxon>Streptophyta</taxon>
        <taxon>Embryophyta</taxon>
        <taxon>Tracheophyta</taxon>
        <taxon>Spermatophyta</taxon>
        <taxon>Magnoliopsida</taxon>
        <taxon>Ranunculales</taxon>
        <taxon>Ranunculaceae</taxon>
        <taxon>Thalictroideae</taxon>
        <taxon>Aquilegia</taxon>
    </lineage>
</organism>